<dbReference type="InterPro" id="IPR057670">
    <property type="entry name" value="SH3_retrovirus"/>
</dbReference>
<dbReference type="CDD" id="cd09272">
    <property type="entry name" value="RNase_HI_RT_Ty1"/>
    <property type="match status" value="1"/>
</dbReference>
<dbReference type="EnsemblPlants" id="evm.model.01.2689">
    <property type="protein sequence ID" value="cds.evm.model.01.2689"/>
    <property type="gene ID" value="evm.TU.01.2689"/>
</dbReference>
<evidence type="ECO:0000313" key="2">
    <source>
        <dbReference type="EnsemblPlants" id="cds.evm.model.01.2689"/>
    </source>
</evidence>
<feature type="domain" description="Retroviral polymerase SH3-like" evidence="1">
    <location>
        <begin position="137"/>
        <end position="198"/>
    </location>
</feature>
<dbReference type="Gramene" id="evm.model.01.2689">
    <property type="protein sequence ID" value="cds.evm.model.01.2689"/>
    <property type="gene ID" value="evm.TU.01.2689"/>
</dbReference>
<accession>A0A803NM80</accession>
<proteinExistence type="predicted"/>
<dbReference type="Pfam" id="PF25597">
    <property type="entry name" value="SH3_retrovirus"/>
    <property type="match status" value="1"/>
</dbReference>
<evidence type="ECO:0000259" key="1">
    <source>
        <dbReference type="Pfam" id="PF25597"/>
    </source>
</evidence>
<reference evidence="2" key="2">
    <citation type="submission" date="2021-03" db="UniProtKB">
        <authorList>
            <consortium name="EnsemblPlants"/>
        </authorList>
    </citation>
    <scope>IDENTIFICATION</scope>
</reference>
<reference evidence="2" key="1">
    <citation type="submission" date="2018-11" db="EMBL/GenBank/DDBJ databases">
        <authorList>
            <person name="Grassa J C."/>
        </authorList>
    </citation>
    <scope>NUCLEOTIDE SEQUENCE [LARGE SCALE GENOMIC DNA]</scope>
</reference>
<protein>
    <recommendedName>
        <fullName evidence="1">Retroviral polymerase SH3-like domain-containing protein</fullName>
    </recommendedName>
</protein>
<dbReference type="AlphaFoldDB" id="A0A803NM80"/>
<dbReference type="Proteomes" id="UP000596661">
    <property type="component" value="Chromosome 1"/>
</dbReference>
<evidence type="ECO:0000313" key="3">
    <source>
        <dbReference type="Proteomes" id="UP000596661"/>
    </source>
</evidence>
<dbReference type="SUPFAM" id="SSF53098">
    <property type="entry name" value="Ribonuclease H-like"/>
    <property type="match status" value="1"/>
</dbReference>
<keyword evidence="3" id="KW-1185">Reference proteome</keyword>
<organism evidence="2 3">
    <name type="scientific">Cannabis sativa</name>
    <name type="common">Hemp</name>
    <name type="synonym">Marijuana</name>
    <dbReference type="NCBI Taxonomy" id="3483"/>
    <lineage>
        <taxon>Eukaryota</taxon>
        <taxon>Viridiplantae</taxon>
        <taxon>Streptophyta</taxon>
        <taxon>Embryophyta</taxon>
        <taxon>Tracheophyta</taxon>
        <taxon>Spermatophyta</taxon>
        <taxon>Magnoliopsida</taxon>
        <taxon>eudicotyledons</taxon>
        <taxon>Gunneridae</taxon>
        <taxon>Pentapetalae</taxon>
        <taxon>rosids</taxon>
        <taxon>fabids</taxon>
        <taxon>Rosales</taxon>
        <taxon>Cannabaceae</taxon>
        <taxon>Cannabis</taxon>
    </lineage>
</organism>
<name>A0A803NM80_CANSA</name>
<dbReference type="EMBL" id="UZAU01000078">
    <property type="status" value="NOT_ANNOTATED_CDS"/>
    <property type="molecule type" value="Genomic_DNA"/>
</dbReference>
<dbReference type="OMA" id="KSWRASK"/>
<dbReference type="PANTHER" id="PTHR11439">
    <property type="entry name" value="GAG-POL-RELATED RETROTRANSPOSON"/>
    <property type="match status" value="1"/>
</dbReference>
<dbReference type="PANTHER" id="PTHR11439:SF462">
    <property type="match status" value="1"/>
</dbReference>
<sequence length="500" mass="56739">MAGGDSCQPFGCILSDREFRTRYPRDDLRSRSLIGAGERKDGLYYFRRIPTVCAITVPEISDFELWHRRLRHPSDRVVKLVPAISSRNLPITFWGECVLGAVYLINRTPSGLLQNKTPFEILFGHTPTFDELKVFGCLAFAHNQNAKGNKFAPRSRKCVFIGYPYGKKGWKLYDLQTGDIFVSRDVKFHENEFPYATASTSQVPTPSLPLPDSNVGINVDFSDDLENILVDDHATPTIGTDDVLERPSPIPLASTDALGRGLRDKRPSVVLRDFVTHILSLTTDDIEPRSFKEAMQYEGWRKAMQQEIAALEANGTWEMRKYSLDIIAEVGLLGSRPAGFPIEQNHTLALAKGPLLIDPERYRRLVGRLIYLSFTRPDLVYTVHILAQFMQHPLQDHWDAALRTVRYLKGCLGQGILLRTDCELSLTALYIAQNPVFHERTEHIEVDYHYVRDAIRDGIISMYHVSTDDQLADIFTKALGKRKFLYLLGKLGIYDLHAPT</sequence>
<dbReference type="InterPro" id="IPR012337">
    <property type="entry name" value="RNaseH-like_sf"/>
</dbReference>